<evidence type="ECO:0000313" key="1">
    <source>
        <dbReference type="EMBL" id="CUR58513.1"/>
    </source>
</evidence>
<name>A0A2P2C968_9ZZZZ</name>
<organism evidence="1">
    <name type="scientific">metagenome</name>
    <dbReference type="NCBI Taxonomy" id="256318"/>
    <lineage>
        <taxon>unclassified sequences</taxon>
        <taxon>metagenomes</taxon>
    </lineage>
</organism>
<evidence type="ECO:0008006" key="2">
    <source>
        <dbReference type="Google" id="ProtNLM"/>
    </source>
</evidence>
<dbReference type="SUPFAM" id="SSF54197">
    <property type="entry name" value="HIT-like"/>
    <property type="match status" value="1"/>
</dbReference>
<dbReference type="InterPro" id="IPR036265">
    <property type="entry name" value="HIT-like_sf"/>
</dbReference>
<gene>
    <name evidence="1" type="ORF">NOCA1150019</name>
</gene>
<dbReference type="Gene3D" id="3.30.428.10">
    <property type="entry name" value="HIT-like"/>
    <property type="match status" value="1"/>
</dbReference>
<accession>A0A2P2C968</accession>
<reference evidence="1" key="1">
    <citation type="submission" date="2015-08" db="EMBL/GenBank/DDBJ databases">
        <authorList>
            <person name="Babu N.S."/>
            <person name="Beckwith C.J."/>
            <person name="Beseler K.G."/>
            <person name="Brison A."/>
            <person name="Carone J.V."/>
            <person name="Caskin T.P."/>
            <person name="Diamond M."/>
            <person name="Durham M.E."/>
            <person name="Foxe J.M."/>
            <person name="Go M."/>
            <person name="Henderson B.A."/>
            <person name="Jones I.B."/>
            <person name="McGettigan J.A."/>
            <person name="Micheletti S.J."/>
            <person name="Nasrallah M.E."/>
            <person name="Ortiz D."/>
            <person name="Piller C.R."/>
            <person name="Privatt S.R."/>
            <person name="Schneider S.L."/>
            <person name="Sharp S."/>
            <person name="Smith T.C."/>
            <person name="Stanton J.D."/>
            <person name="Ullery H.E."/>
            <person name="Wilson R.J."/>
            <person name="Serrano M.G."/>
            <person name="Buck G."/>
            <person name="Lee V."/>
            <person name="Wang Y."/>
            <person name="Carvalho R."/>
            <person name="Voegtly L."/>
            <person name="Shi R."/>
            <person name="Duckworth R."/>
            <person name="Johnson A."/>
            <person name="Loviza R."/>
            <person name="Walstead R."/>
            <person name="Shah Z."/>
            <person name="Kiflezghi M."/>
            <person name="Wade K."/>
            <person name="Ball S.L."/>
            <person name="Bradley K.W."/>
            <person name="Asai D.J."/>
            <person name="Bowman C.A."/>
            <person name="Russell D.A."/>
            <person name="Pope W.H."/>
            <person name="Jacobs-Sera D."/>
            <person name="Hendrix R.W."/>
            <person name="Hatfull G.F."/>
        </authorList>
    </citation>
    <scope>NUCLEOTIDE SEQUENCE</scope>
</reference>
<sequence>MNALETAEDFHARVAAATDEEGRLPVAIEAMPGWDIFPFELEGLRIKPLEPLLDEEPARRGEDPADCPCASPATPEQEARMVWSNERWVLSDAGMKLPVTLLLKPRAHHDLADLPDELASEMGRLIVAVTAAVESLPSVGRCHVGRYGDGGAHLHPFFFGRPARMAQLRGSCVLDWEENLPDIPDDVRRANAAHVGRHLVERLGGSGPAWEAHPA</sequence>
<proteinExistence type="predicted"/>
<dbReference type="EMBL" id="CZKB01000007">
    <property type="protein sequence ID" value="CUR58513.1"/>
    <property type="molecule type" value="Genomic_DNA"/>
</dbReference>
<dbReference type="AlphaFoldDB" id="A0A2P2C968"/>
<protein>
    <recommendedName>
        <fullName evidence="2">HIT domain-containing protein</fullName>
    </recommendedName>
</protein>